<feature type="active site" description="Proton donor" evidence="2">
    <location>
        <position position="42"/>
    </location>
</feature>
<dbReference type="EC" id="3.1.4.58" evidence="2"/>
<dbReference type="Pfam" id="PF13563">
    <property type="entry name" value="2_5_RNA_ligase2"/>
    <property type="match status" value="1"/>
</dbReference>
<dbReference type="GO" id="GO:0008664">
    <property type="term" value="F:RNA 2',3'-cyclic 3'-phosphodiesterase activity"/>
    <property type="evidence" value="ECO:0007669"/>
    <property type="project" value="UniProtKB-EC"/>
</dbReference>
<dbReference type="GO" id="GO:0004113">
    <property type="term" value="F:2',3'-cyclic-nucleotide 3'-phosphodiesterase activity"/>
    <property type="evidence" value="ECO:0007669"/>
    <property type="project" value="InterPro"/>
</dbReference>
<dbReference type="InterPro" id="IPR004175">
    <property type="entry name" value="RNA_CPDase"/>
</dbReference>
<evidence type="ECO:0000313" key="4">
    <source>
        <dbReference type="Proteomes" id="UP000199668"/>
    </source>
</evidence>
<feature type="short sequence motif" description="HXTX 1" evidence="2">
    <location>
        <begin position="42"/>
        <end position="45"/>
    </location>
</feature>
<dbReference type="AlphaFoldDB" id="A0A1I4MZ97"/>
<dbReference type="PANTHER" id="PTHR35561">
    <property type="entry name" value="RNA 2',3'-CYCLIC PHOSPHODIESTERASE"/>
    <property type="match status" value="1"/>
</dbReference>
<comment type="similarity">
    <text evidence="2">Belongs to the 2H phosphoesterase superfamily. ThpR family.</text>
</comment>
<accession>A0A1I4MZ97</accession>
<dbReference type="Gene3D" id="3.90.1140.10">
    <property type="entry name" value="Cyclic phosphodiesterase"/>
    <property type="match status" value="1"/>
</dbReference>
<dbReference type="GO" id="GO:0016874">
    <property type="term" value="F:ligase activity"/>
    <property type="evidence" value="ECO:0007669"/>
    <property type="project" value="UniProtKB-KW"/>
</dbReference>
<sequence length="185" mass="21192">MEPHYFTALALPVEVKEKLAVWTRKAAPSLSFKNWVHPDDYHITLFFLGAADTYTVQQTMELLQQSCAAHSAFTMQAGGIGYFGPRQAPKVLWARTACPQELQHFQQRVAASCVSAGFTEEKRQYRPHITLARKWTETSSFSERFDCLPALETIEWTVKEAVLFRTHPHRIPKYERMGTFPLAES</sequence>
<dbReference type="PANTHER" id="PTHR35561:SF1">
    <property type="entry name" value="RNA 2',3'-CYCLIC PHOSPHODIESTERASE"/>
    <property type="match status" value="1"/>
</dbReference>
<dbReference type="InterPro" id="IPR009097">
    <property type="entry name" value="Cyclic_Pdiesterase"/>
</dbReference>
<keyword evidence="4" id="KW-1185">Reference proteome</keyword>
<keyword evidence="3" id="KW-0436">Ligase</keyword>
<dbReference type="RefSeq" id="WP_090927173.1">
    <property type="nucleotide sequence ID" value="NZ_FOTY01000014.1"/>
</dbReference>
<dbReference type="HAMAP" id="MF_01940">
    <property type="entry name" value="RNA_CPDase"/>
    <property type="match status" value="1"/>
</dbReference>
<comment type="function">
    <text evidence="2">Hydrolyzes RNA 2',3'-cyclic phosphodiester to an RNA 2'-phosphomonoester.</text>
</comment>
<name>A0A1I4MZ97_9BACI</name>
<evidence type="ECO:0000256" key="2">
    <source>
        <dbReference type="HAMAP-Rule" id="MF_01940"/>
    </source>
</evidence>
<dbReference type="NCBIfam" id="TIGR02258">
    <property type="entry name" value="2_5_ligase"/>
    <property type="match status" value="1"/>
</dbReference>
<keyword evidence="1 2" id="KW-0378">Hydrolase</keyword>
<organism evidence="3 4">
    <name type="scientific">Salibacterium qingdaonense</name>
    <dbReference type="NCBI Taxonomy" id="266892"/>
    <lineage>
        <taxon>Bacteria</taxon>
        <taxon>Bacillati</taxon>
        <taxon>Bacillota</taxon>
        <taxon>Bacilli</taxon>
        <taxon>Bacillales</taxon>
        <taxon>Bacillaceae</taxon>
    </lineage>
</organism>
<evidence type="ECO:0000313" key="3">
    <source>
        <dbReference type="EMBL" id="SFM08290.1"/>
    </source>
</evidence>
<comment type="catalytic activity">
    <reaction evidence="2">
        <text>a 3'-end 2',3'-cyclophospho-ribonucleotide-RNA + H2O = a 3'-end 2'-phospho-ribonucleotide-RNA + H(+)</text>
        <dbReference type="Rhea" id="RHEA:11828"/>
        <dbReference type="Rhea" id="RHEA-COMP:10464"/>
        <dbReference type="Rhea" id="RHEA-COMP:17353"/>
        <dbReference type="ChEBI" id="CHEBI:15377"/>
        <dbReference type="ChEBI" id="CHEBI:15378"/>
        <dbReference type="ChEBI" id="CHEBI:83064"/>
        <dbReference type="ChEBI" id="CHEBI:173113"/>
        <dbReference type="EC" id="3.1.4.58"/>
    </reaction>
</comment>
<gene>
    <name evidence="3" type="ORF">SAMN04488054_11436</name>
</gene>
<dbReference type="EMBL" id="FOTY01000014">
    <property type="protein sequence ID" value="SFM08290.1"/>
    <property type="molecule type" value="Genomic_DNA"/>
</dbReference>
<dbReference type="Proteomes" id="UP000199668">
    <property type="component" value="Unassembled WGS sequence"/>
</dbReference>
<feature type="active site" description="Proton acceptor" evidence="2">
    <location>
        <position position="128"/>
    </location>
</feature>
<dbReference type="STRING" id="266892.SAMN04488054_11436"/>
<dbReference type="SUPFAM" id="SSF55144">
    <property type="entry name" value="LigT-like"/>
    <property type="match status" value="1"/>
</dbReference>
<evidence type="ECO:0000256" key="1">
    <source>
        <dbReference type="ARBA" id="ARBA00022801"/>
    </source>
</evidence>
<protein>
    <recommendedName>
        <fullName evidence="2">RNA 2',3'-cyclic phosphodiesterase</fullName>
        <shortName evidence="2">RNA 2',3'-CPDase</shortName>
        <ecNumber evidence="2">3.1.4.58</ecNumber>
    </recommendedName>
</protein>
<dbReference type="OrthoDB" id="9789350at2"/>
<reference evidence="3 4" key="1">
    <citation type="submission" date="2016-10" db="EMBL/GenBank/DDBJ databases">
        <authorList>
            <person name="de Groot N.N."/>
        </authorList>
    </citation>
    <scope>NUCLEOTIDE SEQUENCE [LARGE SCALE GENOMIC DNA]</scope>
    <source>
        <strain evidence="3 4">CGMCC 1.6134</strain>
    </source>
</reference>
<feature type="short sequence motif" description="HXTX 2" evidence="2">
    <location>
        <begin position="128"/>
        <end position="131"/>
    </location>
</feature>
<proteinExistence type="inferred from homology"/>